<protein>
    <submittedName>
        <fullName evidence="3">Uncharacterized protein</fullName>
    </submittedName>
</protein>
<dbReference type="PANTHER" id="PTHR15742">
    <property type="entry name" value="GIRDIN"/>
    <property type="match status" value="1"/>
</dbReference>
<feature type="compositionally biased region" description="Low complexity" evidence="2">
    <location>
        <begin position="78"/>
        <end position="103"/>
    </location>
</feature>
<evidence type="ECO:0000313" key="4">
    <source>
        <dbReference type="Proteomes" id="UP001142055"/>
    </source>
</evidence>
<comment type="caution">
    <text evidence="3">The sequence shown here is derived from an EMBL/GenBank/DDBJ whole genome shotgun (WGS) entry which is preliminary data.</text>
</comment>
<keyword evidence="4" id="KW-1185">Reference proteome</keyword>
<dbReference type="EMBL" id="JAPWDV010000001">
    <property type="protein sequence ID" value="KAJ6222388.1"/>
    <property type="molecule type" value="Genomic_DNA"/>
</dbReference>
<organism evidence="3 4">
    <name type="scientific">Blomia tropicalis</name>
    <name type="common">Mite</name>
    <dbReference type="NCBI Taxonomy" id="40697"/>
    <lineage>
        <taxon>Eukaryota</taxon>
        <taxon>Metazoa</taxon>
        <taxon>Ecdysozoa</taxon>
        <taxon>Arthropoda</taxon>
        <taxon>Chelicerata</taxon>
        <taxon>Arachnida</taxon>
        <taxon>Acari</taxon>
        <taxon>Acariformes</taxon>
        <taxon>Sarcoptiformes</taxon>
        <taxon>Astigmata</taxon>
        <taxon>Glycyphagoidea</taxon>
        <taxon>Echimyopodidae</taxon>
        <taxon>Blomia</taxon>
    </lineage>
</organism>
<dbReference type="PANTHER" id="PTHR15742:SF5">
    <property type="entry name" value="GIRDIN"/>
    <property type="match status" value="1"/>
</dbReference>
<feature type="region of interest" description="Disordered" evidence="2">
    <location>
        <begin position="31"/>
        <end position="122"/>
    </location>
</feature>
<dbReference type="Proteomes" id="UP001142055">
    <property type="component" value="Chromosome 1"/>
</dbReference>
<name>A0A9Q0MBW1_BLOTA</name>
<reference evidence="3" key="1">
    <citation type="submission" date="2022-12" db="EMBL/GenBank/DDBJ databases">
        <title>Genome assemblies of Blomia tropicalis.</title>
        <authorList>
            <person name="Cui Y."/>
        </authorList>
    </citation>
    <scope>NUCLEOTIDE SEQUENCE</scope>
    <source>
        <tissue evidence="3">Adult mites</tissue>
    </source>
</reference>
<evidence type="ECO:0000313" key="3">
    <source>
        <dbReference type="EMBL" id="KAJ6222388.1"/>
    </source>
</evidence>
<accession>A0A9Q0MBW1</accession>
<gene>
    <name evidence="3" type="ORF">RDWZM_000933</name>
</gene>
<feature type="coiled-coil region" evidence="1">
    <location>
        <begin position="191"/>
        <end position="384"/>
    </location>
</feature>
<dbReference type="OMA" id="ISEHRNT"/>
<evidence type="ECO:0000256" key="1">
    <source>
        <dbReference type="SAM" id="Coils"/>
    </source>
</evidence>
<dbReference type="InterPro" id="IPR049885">
    <property type="entry name" value="MTCL1-3"/>
</dbReference>
<sequence length="400" mass="45330">MSSRAGCLGFRAHSINPTRCRRCFKDISEHRNTEPNHQSSTTTADDDGNTKDVSVGLRVRQTPSRTGDTNSNQKNSLTRSSTSTPTTTVSATATIRAIRPTSTKSDDSKTESETMSSSASFTLNPKRIKVIEVDDEEPTTTPTMSTKKLSDSDMKVSSTVEDNTNSHATFTISMKPKTRTISSLDSPKSTNEDYQSRIKELSQELSKAKDKIDVLEAKNKEMDTMRKSFGRSDGRESIKQNFDENIKLKQQIEDLEQTVRTLKADKKTIEDKLKTKTISTNESSQIADLRAKLAKSEKLVAELSAENDDIKKDVKSLEVEFQELHDNFREDQSSEFRVLKRDLEAMSKNCRVMNFKLKKAERTIEQLENEKIDLQKNVNDLYETAKMDVDKRHMKELKMN</sequence>
<keyword evidence="1" id="KW-0175">Coiled coil</keyword>
<dbReference type="AlphaFoldDB" id="A0A9Q0MBW1"/>
<evidence type="ECO:0000256" key="2">
    <source>
        <dbReference type="SAM" id="MobiDB-lite"/>
    </source>
</evidence>
<feature type="compositionally biased region" description="Polar residues" evidence="2">
    <location>
        <begin position="61"/>
        <end position="77"/>
    </location>
</feature>
<dbReference type="Gene3D" id="1.10.287.2610">
    <property type="match status" value="1"/>
</dbReference>
<proteinExistence type="predicted"/>